<evidence type="ECO:0000256" key="1">
    <source>
        <dbReference type="SAM" id="MobiDB-lite"/>
    </source>
</evidence>
<evidence type="ECO:0000313" key="3">
    <source>
        <dbReference type="Proteomes" id="UP000324800"/>
    </source>
</evidence>
<sequence length="79" mass="8901">MWSYGQGGLGNTQQFPALSPQGKEQPQMNLILGRKRIPQPLNYPRNPRSAIEVIVDSDSESDQPKELKKDVEAVELDHE</sequence>
<comment type="caution">
    <text evidence="2">The sequence shown here is derived from an EMBL/GenBank/DDBJ whole genome shotgun (WGS) entry which is preliminary data.</text>
</comment>
<protein>
    <submittedName>
        <fullName evidence="2">Uncharacterized protein</fullName>
    </submittedName>
</protein>
<organism evidence="2 3">
    <name type="scientific">Streblomastix strix</name>
    <dbReference type="NCBI Taxonomy" id="222440"/>
    <lineage>
        <taxon>Eukaryota</taxon>
        <taxon>Metamonada</taxon>
        <taxon>Preaxostyla</taxon>
        <taxon>Oxymonadida</taxon>
        <taxon>Streblomastigidae</taxon>
        <taxon>Streblomastix</taxon>
    </lineage>
</organism>
<accession>A0A5J4U2G1</accession>
<feature type="region of interest" description="Disordered" evidence="1">
    <location>
        <begin position="1"/>
        <end position="28"/>
    </location>
</feature>
<proteinExistence type="predicted"/>
<feature type="compositionally biased region" description="Polar residues" evidence="1">
    <location>
        <begin position="11"/>
        <end position="28"/>
    </location>
</feature>
<feature type="compositionally biased region" description="Basic and acidic residues" evidence="1">
    <location>
        <begin position="62"/>
        <end position="79"/>
    </location>
</feature>
<dbReference type="EMBL" id="SNRW01021769">
    <property type="protein sequence ID" value="KAA6364350.1"/>
    <property type="molecule type" value="Genomic_DNA"/>
</dbReference>
<feature type="region of interest" description="Disordered" evidence="1">
    <location>
        <begin position="55"/>
        <end position="79"/>
    </location>
</feature>
<evidence type="ECO:0000313" key="2">
    <source>
        <dbReference type="EMBL" id="KAA6364350.1"/>
    </source>
</evidence>
<dbReference type="Proteomes" id="UP000324800">
    <property type="component" value="Unassembled WGS sequence"/>
</dbReference>
<gene>
    <name evidence="2" type="ORF">EZS28_040125</name>
</gene>
<reference evidence="2 3" key="1">
    <citation type="submission" date="2019-03" db="EMBL/GenBank/DDBJ databases">
        <title>Single cell metagenomics reveals metabolic interactions within the superorganism composed of flagellate Streblomastix strix and complex community of Bacteroidetes bacteria on its surface.</title>
        <authorList>
            <person name="Treitli S.C."/>
            <person name="Kolisko M."/>
            <person name="Husnik F."/>
            <person name="Keeling P."/>
            <person name="Hampl V."/>
        </authorList>
    </citation>
    <scope>NUCLEOTIDE SEQUENCE [LARGE SCALE GENOMIC DNA]</scope>
    <source>
        <strain evidence="2">ST1C</strain>
    </source>
</reference>
<name>A0A5J4U2G1_9EUKA</name>
<dbReference type="AlphaFoldDB" id="A0A5J4U2G1"/>
<feature type="compositionally biased region" description="Gly residues" evidence="1">
    <location>
        <begin position="1"/>
        <end position="10"/>
    </location>
</feature>